<feature type="compositionally biased region" description="Basic and acidic residues" evidence="1">
    <location>
        <begin position="238"/>
        <end position="252"/>
    </location>
</feature>
<proteinExistence type="predicted"/>
<dbReference type="Proteomes" id="UP000265515">
    <property type="component" value="Unassembled WGS sequence"/>
</dbReference>
<accession>A0A388KB75</accession>
<reference evidence="2 3" key="1">
    <citation type="journal article" date="2018" name="Cell">
        <title>The Chara Genome: Secondary Complexity and Implications for Plant Terrestrialization.</title>
        <authorList>
            <person name="Nishiyama T."/>
            <person name="Sakayama H."/>
            <person name="Vries J.D."/>
            <person name="Buschmann H."/>
            <person name="Saint-Marcoux D."/>
            <person name="Ullrich K.K."/>
            <person name="Haas F.B."/>
            <person name="Vanderstraeten L."/>
            <person name="Becker D."/>
            <person name="Lang D."/>
            <person name="Vosolsobe S."/>
            <person name="Rombauts S."/>
            <person name="Wilhelmsson P.K.I."/>
            <person name="Janitza P."/>
            <person name="Kern R."/>
            <person name="Heyl A."/>
            <person name="Rumpler F."/>
            <person name="Villalobos L.I.A.C."/>
            <person name="Clay J.M."/>
            <person name="Skokan R."/>
            <person name="Toyoda A."/>
            <person name="Suzuki Y."/>
            <person name="Kagoshima H."/>
            <person name="Schijlen E."/>
            <person name="Tajeshwar N."/>
            <person name="Catarino B."/>
            <person name="Hetherington A.J."/>
            <person name="Saltykova A."/>
            <person name="Bonnot C."/>
            <person name="Breuninger H."/>
            <person name="Symeonidi A."/>
            <person name="Radhakrishnan G.V."/>
            <person name="Van Nieuwerburgh F."/>
            <person name="Deforce D."/>
            <person name="Chang C."/>
            <person name="Karol K.G."/>
            <person name="Hedrich R."/>
            <person name="Ulvskov P."/>
            <person name="Glockner G."/>
            <person name="Delwiche C.F."/>
            <person name="Petrasek J."/>
            <person name="Van de Peer Y."/>
            <person name="Friml J."/>
            <person name="Beilby M."/>
            <person name="Dolan L."/>
            <person name="Kohara Y."/>
            <person name="Sugano S."/>
            <person name="Fujiyama A."/>
            <person name="Delaux P.-M."/>
            <person name="Quint M."/>
            <person name="TheiBen G."/>
            <person name="Hagemann M."/>
            <person name="Harholt J."/>
            <person name="Dunand C."/>
            <person name="Zachgo S."/>
            <person name="Langdale J."/>
            <person name="Maumus F."/>
            <person name="Straeten D.V.D."/>
            <person name="Gould S.B."/>
            <person name="Rensing S.A."/>
        </authorList>
    </citation>
    <scope>NUCLEOTIDE SEQUENCE [LARGE SCALE GENOMIC DNA]</scope>
    <source>
        <strain evidence="2 3">S276</strain>
    </source>
</reference>
<comment type="caution">
    <text evidence="2">The sequence shown here is derived from an EMBL/GenBank/DDBJ whole genome shotgun (WGS) entry which is preliminary data.</text>
</comment>
<sequence length="342" mass="39869">MCPHDENIQQVMGSRKPGMEEPQGRIGVEELASLLGTRDWERDNLPKIEIDFFKGYYVSDFLEKFGQIAAHCRWNEKQMLKEVVKYIHVSVQGEVRGLIRRAGTSWNKFYDDVWNKYRLGEEQLTKDDVEKIDRYSYVSVGHFLTEYKRASRKVWALSEHDKCFVFLMNFTNAEQRDLIHGTEGRLVWDKIRENLEQEDFDQYLCHTLWEARKRRKALDSGKSELEKRLNDPVIGTSDAKKDGPQKDAEIVRRNHRWSREKKSESGGERKGILAKVRVVVTHTYERTLDAPDEKGIEEQRVQGEVAITLPHTAVDPNKECGDKETSSAVSRAGRRNKRGRER</sequence>
<dbReference type="EMBL" id="BFEA01000086">
    <property type="protein sequence ID" value="GBG67314.1"/>
    <property type="molecule type" value="Genomic_DNA"/>
</dbReference>
<feature type="region of interest" description="Disordered" evidence="1">
    <location>
        <begin position="233"/>
        <end position="268"/>
    </location>
</feature>
<keyword evidence="3" id="KW-1185">Reference proteome</keyword>
<evidence type="ECO:0000313" key="3">
    <source>
        <dbReference type="Proteomes" id="UP000265515"/>
    </source>
</evidence>
<feature type="compositionally biased region" description="Basic and acidic residues" evidence="1">
    <location>
        <begin position="316"/>
        <end position="325"/>
    </location>
</feature>
<protein>
    <submittedName>
        <fullName evidence="2">Uncharacterized protein</fullName>
    </submittedName>
</protein>
<evidence type="ECO:0000313" key="2">
    <source>
        <dbReference type="EMBL" id="GBG67314.1"/>
    </source>
</evidence>
<feature type="compositionally biased region" description="Basic residues" evidence="1">
    <location>
        <begin position="332"/>
        <end position="342"/>
    </location>
</feature>
<dbReference type="AlphaFoldDB" id="A0A388KB75"/>
<feature type="region of interest" description="Disordered" evidence="1">
    <location>
        <begin position="1"/>
        <end position="22"/>
    </location>
</feature>
<evidence type="ECO:0000256" key="1">
    <source>
        <dbReference type="SAM" id="MobiDB-lite"/>
    </source>
</evidence>
<dbReference type="Gramene" id="GBG67314">
    <property type="protein sequence ID" value="GBG67314"/>
    <property type="gene ID" value="CBR_g453"/>
</dbReference>
<name>A0A388KB75_CHABU</name>
<feature type="region of interest" description="Disordered" evidence="1">
    <location>
        <begin position="307"/>
        <end position="342"/>
    </location>
</feature>
<organism evidence="2 3">
    <name type="scientific">Chara braunii</name>
    <name type="common">Braun's stonewort</name>
    <dbReference type="NCBI Taxonomy" id="69332"/>
    <lineage>
        <taxon>Eukaryota</taxon>
        <taxon>Viridiplantae</taxon>
        <taxon>Streptophyta</taxon>
        <taxon>Charophyceae</taxon>
        <taxon>Charales</taxon>
        <taxon>Characeae</taxon>
        <taxon>Chara</taxon>
    </lineage>
</organism>
<gene>
    <name evidence="2" type="ORF">CBR_g453</name>
</gene>